<name>A0A1G9F0G8_9BACL</name>
<dbReference type="RefSeq" id="WP_092986098.1">
    <property type="nucleotide sequence ID" value="NZ_FNFY01000010.1"/>
</dbReference>
<organism evidence="1 2">
    <name type="scientific">Lacicoccus qingdaonensis</name>
    <dbReference type="NCBI Taxonomy" id="576118"/>
    <lineage>
        <taxon>Bacteria</taxon>
        <taxon>Bacillati</taxon>
        <taxon>Bacillota</taxon>
        <taxon>Bacilli</taxon>
        <taxon>Bacillales</taxon>
        <taxon>Salinicoccaceae</taxon>
        <taxon>Lacicoccus</taxon>
    </lineage>
</organism>
<dbReference type="AlphaFoldDB" id="A0A1G9F0G8"/>
<proteinExistence type="predicted"/>
<dbReference type="Proteomes" id="UP000199008">
    <property type="component" value="Unassembled WGS sequence"/>
</dbReference>
<dbReference type="STRING" id="576118.SAMN05216216_11070"/>
<reference evidence="2" key="1">
    <citation type="submission" date="2016-10" db="EMBL/GenBank/DDBJ databases">
        <authorList>
            <person name="Varghese N."/>
            <person name="Submissions S."/>
        </authorList>
    </citation>
    <scope>NUCLEOTIDE SEQUENCE [LARGE SCALE GENOMIC DNA]</scope>
    <source>
        <strain evidence="2">CGMCC 1.8895</strain>
    </source>
</reference>
<evidence type="ECO:0000313" key="1">
    <source>
        <dbReference type="EMBL" id="SDK81808.1"/>
    </source>
</evidence>
<gene>
    <name evidence="1" type="ORF">SAMN05216216_11070</name>
</gene>
<accession>A0A1G9F0G8</accession>
<protein>
    <submittedName>
        <fullName evidence="1">Uncharacterized protein</fullName>
    </submittedName>
</protein>
<dbReference type="EMBL" id="FNFY01000010">
    <property type="protein sequence ID" value="SDK81808.1"/>
    <property type="molecule type" value="Genomic_DNA"/>
</dbReference>
<evidence type="ECO:0000313" key="2">
    <source>
        <dbReference type="Proteomes" id="UP000199008"/>
    </source>
</evidence>
<sequence length="71" mass="8571">MKTTNNLVAGEANFIMRHLVRTQTNKYNKSFYDGKFFRTLHKTLKGKLPNHKIKTWDDDEYYVMRIDEDDQ</sequence>
<keyword evidence="2" id="KW-1185">Reference proteome</keyword>